<name>A0A2A4FT49_9SPHN</name>
<gene>
    <name evidence="1" type="ORF">COO09_17870</name>
</gene>
<evidence type="ECO:0000313" key="1">
    <source>
        <dbReference type="EMBL" id="PCE40900.1"/>
    </source>
</evidence>
<dbReference type="RefSeq" id="WP_139114742.1">
    <property type="nucleotide sequence ID" value="NZ_CP023449.1"/>
</dbReference>
<dbReference type="AlphaFoldDB" id="A0A2A4FT49"/>
<sequence length="73" mass="7905">MGRTIIIGGLALMAIGGHELLACELSQAPRPVAAAAAATVARKPMRLVLPERFRTERREPAYASLPSRRIILQ</sequence>
<protein>
    <submittedName>
        <fullName evidence="1">Uncharacterized protein</fullName>
    </submittedName>
</protein>
<comment type="caution">
    <text evidence="1">The sequence shown here is derived from an EMBL/GenBank/DDBJ whole genome shotgun (WGS) entry which is preliminary data.</text>
</comment>
<keyword evidence="2" id="KW-1185">Reference proteome</keyword>
<proteinExistence type="predicted"/>
<dbReference type="EMBL" id="NWUF01000021">
    <property type="protein sequence ID" value="PCE40900.1"/>
    <property type="molecule type" value="Genomic_DNA"/>
</dbReference>
<accession>A0A2A4FT49</accession>
<evidence type="ECO:0000313" key="2">
    <source>
        <dbReference type="Proteomes" id="UP000218934"/>
    </source>
</evidence>
<dbReference type="Proteomes" id="UP000218934">
    <property type="component" value="Unassembled WGS sequence"/>
</dbReference>
<reference evidence="1 2" key="1">
    <citation type="submission" date="2017-09" db="EMBL/GenBank/DDBJ databases">
        <title>The Catabolism of 3,6-Dichlorosalicylic acid is Initiated by the Cytochrome P450 Monooxygenase DsmABC in Rhizorhabdus dicambivorans Ndbn-20.</title>
        <authorList>
            <person name="Na L."/>
        </authorList>
    </citation>
    <scope>NUCLEOTIDE SEQUENCE [LARGE SCALE GENOMIC DNA]</scope>
    <source>
        <strain evidence="1 2">Ndbn-20m</strain>
    </source>
</reference>
<organism evidence="1 2">
    <name type="scientific">Rhizorhabdus dicambivorans</name>
    <dbReference type="NCBI Taxonomy" id="1850238"/>
    <lineage>
        <taxon>Bacteria</taxon>
        <taxon>Pseudomonadati</taxon>
        <taxon>Pseudomonadota</taxon>
        <taxon>Alphaproteobacteria</taxon>
        <taxon>Sphingomonadales</taxon>
        <taxon>Sphingomonadaceae</taxon>
        <taxon>Rhizorhabdus</taxon>
    </lineage>
</organism>